<reference evidence="4" key="1">
    <citation type="submission" date="2025-08" db="UniProtKB">
        <authorList>
            <consortium name="RefSeq"/>
        </authorList>
    </citation>
    <scope>IDENTIFICATION</scope>
</reference>
<dbReference type="InterPro" id="IPR000504">
    <property type="entry name" value="RRM_dom"/>
</dbReference>
<dbReference type="InParanoid" id="A0A6P7NCQ3"/>
<organism evidence="3 4">
    <name type="scientific">Betta splendens</name>
    <name type="common">Siamese fighting fish</name>
    <dbReference type="NCBI Taxonomy" id="158456"/>
    <lineage>
        <taxon>Eukaryota</taxon>
        <taxon>Metazoa</taxon>
        <taxon>Chordata</taxon>
        <taxon>Craniata</taxon>
        <taxon>Vertebrata</taxon>
        <taxon>Euteleostomi</taxon>
        <taxon>Actinopterygii</taxon>
        <taxon>Neopterygii</taxon>
        <taxon>Teleostei</taxon>
        <taxon>Neoteleostei</taxon>
        <taxon>Acanthomorphata</taxon>
        <taxon>Anabantaria</taxon>
        <taxon>Anabantiformes</taxon>
        <taxon>Anabantoidei</taxon>
        <taxon>Osphronemidae</taxon>
        <taxon>Betta</taxon>
    </lineage>
</organism>
<gene>
    <name evidence="4" type="primary">LOC114861064</name>
</gene>
<keyword evidence="1" id="KW-0694">RNA-binding</keyword>
<dbReference type="KEGG" id="bspl:114861064"/>
<feature type="domain" description="RRM" evidence="2">
    <location>
        <begin position="31"/>
        <end position="114"/>
    </location>
</feature>
<dbReference type="SUPFAM" id="SSF54928">
    <property type="entry name" value="RNA-binding domain, RBD"/>
    <property type="match status" value="1"/>
</dbReference>
<keyword evidence="4" id="KW-0687">Ribonucleoprotein</keyword>
<evidence type="ECO:0000313" key="4">
    <source>
        <dbReference type="RefSeq" id="XP_029015885.1"/>
    </source>
</evidence>
<keyword evidence="3" id="KW-1185">Reference proteome</keyword>
<evidence type="ECO:0000313" key="3">
    <source>
        <dbReference type="Proteomes" id="UP000515150"/>
    </source>
</evidence>
<proteinExistence type="predicted"/>
<dbReference type="AlphaFoldDB" id="A0A6P7NCQ3"/>
<dbReference type="GO" id="GO:1990904">
    <property type="term" value="C:ribonucleoprotein complex"/>
    <property type="evidence" value="ECO:0007669"/>
    <property type="project" value="UniProtKB-KW"/>
</dbReference>
<dbReference type="InterPro" id="IPR035979">
    <property type="entry name" value="RBD_domain_sf"/>
</dbReference>
<dbReference type="GeneID" id="114861064"/>
<accession>A0A6P7NCQ3</accession>
<dbReference type="Gene3D" id="3.30.70.330">
    <property type="match status" value="1"/>
</dbReference>
<dbReference type="GO" id="GO:0003723">
    <property type="term" value="F:RNA binding"/>
    <property type="evidence" value="ECO:0007669"/>
    <property type="project" value="UniProtKB-UniRule"/>
</dbReference>
<evidence type="ECO:0000256" key="1">
    <source>
        <dbReference type="PROSITE-ProRule" id="PRU00176"/>
    </source>
</evidence>
<dbReference type="PROSITE" id="PS50102">
    <property type="entry name" value="RRM"/>
    <property type="match status" value="1"/>
</dbReference>
<name>A0A6P7NCQ3_BETSP</name>
<dbReference type="SMART" id="SM00360">
    <property type="entry name" value="RRM"/>
    <property type="match status" value="1"/>
</dbReference>
<dbReference type="Proteomes" id="UP000515150">
    <property type="component" value="Chromosome 8"/>
</dbReference>
<protein>
    <submittedName>
        <fullName evidence="4">Heterogeneous nuclear ribonucleoproteins A1 homolog</fullName>
    </submittedName>
</protein>
<dbReference type="Pfam" id="PF00076">
    <property type="entry name" value="RRM_1"/>
    <property type="match status" value="1"/>
</dbReference>
<dbReference type="OrthoDB" id="10020430at2759"/>
<dbReference type="InterPro" id="IPR012677">
    <property type="entry name" value="Nucleotide-bd_a/b_plait_sf"/>
</dbReference>
<sequence>MDVKPATKGRVYITLPKEYMESLMKHYDLDHGLFLRNLNPSLNRRSIQDYFETWGTVTACEITLNPNPEIQNAVAYLRFSSEDEADRADSAGPHTIENIEVEVKRVVHLKMKHTVDEVSTVPAVTS</sequence>
<evidence type="ECO:0000259" key="2">
    <source>
        <dbReference type="PROSITE" id="PS50102"/>
    </source>
</evidence>
<dbReference type="RefSeq" id="XP_029015885.1">
    <property type="nucleotide sequence ID" value="XM_029160052.3"/>
</dbReference>